<dbReference type="OrthoDB" id="4772757at2759"/>
<accession>A0A9X0BH03</accession>
<gene>
    <name evidence="1" type="ORF">N7530_010948</name>
</gene>
<protein>
    <submittedName>
        <fullName evidence="1">Ankyrin repeat protein</fullName>
    </submittedName>
</protein>
<dbReference type="SUPFAM" id="SSF48403">
    <property type="entry name" value="Ankyrin repeat"/>
    <property type="match status" value="1"/>
</dbReference>
<sequence length="150" mass="16521">MTRLDQLPVDRSNCFVSSQEVPSELSLALGRQEWYADLATKLLNAGANIAAFESPAEIAHTVDTRDLWKEVEIPLLFAAQGGHLGTLYSMLSETRSDRVYSPAQLRTVLHWAIRSHDNGLVELMVKNHAPLDPAGDARWAFSALALPLPS</sequence>
<evidence type="ECO:0000313" key="1">
    <source>
        <dbReference type="EMBL" id="KAJ5459004.1"/>
    </source>
</evidence>
<organism evidence="1 2">
    <name type="scientific">Penicillium desertorum</name>
    <dbReference type="NCBI Taxonomy" id="1303715"/>
    <lineage>
        <taxon>Eukaryota</taxon>
        <taxon>Fungi</taxon>
        <taxon>Dikarya</taxon>
        <taxon>Ascomycota</taxon>
        <taxon>Pezizomycotina</taxon>
        <taxon>Eurotiomycetes</taxon>
        <taxon>Eurotiomycetidae</taxon>
        <taxon>Eurotiales</taxon>
        <taxon>Aspergillaceae</taxon>
        <taxon>Penicillium</taxon>
    </lineage>
</organism>
<reference evidence="1" key="1">
    <citation type="submission" date="2022-12" db="EMBL/GenBank/DDBJ databases">
        <authorList>
            <person name="Petersen C."/>
        </authorList>
    </citation>
    <scope>NUCLEOTIDE SEQUENCE</scope>
    <source>
        <strain evidence="1">IBT 17660</strain>
    </source>
</reference>
<keyword evidence="2" id="KW-1185">Reference proteome</keyword>
<name>A0A9X0BH03_9EURO</name>
<evidence type="ECO:0000313" key="2">
    <source>
        <dbReference type="Proteomes" id="UP001147760"/>
    </source>
</evidence>
<dbReference type="EMBL" id="JAPWDO010000008">
    <property type="protein sequence ID" value="KAJ5459004.1"/>
    <property type="molecule type" value="Genomic_DNA"/>
</dbReference>
<reference evidence="1" key="2">
    <citation type="journal article" date="2023" name="IMA Fungus">
        <title>Comparative genomic study of the Penicillium genus elucidates a diverse pangenome and 15 lateral gene transfer events.</title>
        <authorList>
            <person name="Petersen C."/>
            <person name="Sorensen T."/>
            <person name="Nielsen M.R."/>
            <person name="Sondergaard T.E."/>
            <person name="Sorensen J.L."/>
            <person name="Fitzpatrick D.A."/>
            <person name="Frisvad J.C."/>
            <person name="Nielsen K.L."/>
        </authorList>
    </citation>
    <scope>NUCLEOTIDE SEQUENCE</scope>
    <source>
        <strain evidence="1">IBT 17660</strain>
    </source>
</reference>
<dbReference type="Proteomes" id="UP001147760">
    <property type="component" value="Unassembled WGS sequence"/>
</dbReference>
<proteinExistence type="predicted"/>
<dbReference type="Gene3D" id="1.25.40.20">
    <property type="entry name" value="Ankyrin repeat-containing domain"/>
    <property type="match status" value="1"/>
</dbReference>
<comment type="caution">
    <text evidence="1">The sequence shown here is derived from an EMBL/GenBank/DDBJ whole genome shotgun (WGS) entry which is preliminary data.</text>
</comment>
<dbReference type="AlphaFoldDB" id="A0A9X0BH03"/>
<dbReference type="InterPro" id="IPR036770">
    <property type="entry name" value="Ankyrin_rpt-contain_sf"/>
</dbReference>